<comment type="similarity">
    <text evidence="2">Belongs to the bacterial solute-binding protein 2 family.</text>
</comment>
<gene>
    <name evidence="5" type="ORF">U27_05139</name>
</gene>
<sequence length="360" mass="40210">MRREQCWGRMMVVLLFSFILVGIAVTGDTVEAAEGQKFTVGLSNGPFTHSWRVQMAESLREEFEFYKEKGWVDKLIIQNAGPDVNTQIAQIRNLIVSGVDLLLINPNSLTALNPVIEEAKDAGILVVVYDQPVDNPDVINVFMNQEWWMAPITEWLCKQLNGKGNIVYISGIADQTGSILRDQSAEKVLAQYPDIKLLAKANGNWDQAAAQQVMTDILGSFPQIDGVLTQDGMTLGVIRAFQAAGRPLPIVTGETQVAFIKMWKELKDSQGFNTFGVTNSPGAVCTSLGIGLRLLQGKELKPENLIDNHIIYLRPALFVDNNNIDQIYEEYKDWADSYYVNKWYTQEQSQTSGRTGGLKW</sequence>
<dbReference type="Proteomes" id="UP000030661">
    <property type="component" value="Unassembled WGS sequence"/>
</dbReference>
<dbReference type="STRING" id="1499967.U27_05139"/>
<name>A0A081C0R1_VECG1</name>
<keyword evidence="6" id="KW-1185">Reference proteome</keyword>
<evidence type="ECO:0000256" key="3">
    <source>
        <dbReference type="ARBA" id="ARBA00022729"/>
    </source>
</evidence>
<dbReference type="Pfam" id="PF13407">
    <property type="entry name" value="Peripla_BP_4"/>
    <property type="match status" value="1"/>
</dbReference>
<dbReference type="HOGENOM" id="CLU_037628_3_9_0"/>
<protein>
    <submittedName>
        <fullName evidence="5">Periplasmic sugar binding protein-like protein</fullName>
    </submittedName>
</protein>
<dbReference type="GO" id="GO:0030246">
    <property type="term" value="F:carbohydrate binding"/>
    <property type="evidence" value="ECO:0007669"/>
    <property type="project" value="UniProtKB-ARBA"/>
</dbReference>
<evidence type="ECO:0000313" key="5">
    <source>
        <dbReference type="EMBL" id="GAK58166.1"/>
    </source>
</evidence>
<comment type="subcellular location">
    <subcellularLocation>
        <location evidence="1">Cell envelope</location>
    </subcellularLocation>
</comment>
<accession>A0A081C0R1</accession>
<evidence type="ECO:0000256" key="1">
    <source>
        <dbReference type="ARBA" id="ARBA00004196"/>
    </source>
</evidence>
<dbReference type="Gene3D" id="3.40.50.2300">
    <property type="match status" value="2"/>
</dbReference>
<reference evidence="5" key="1">
    <citation type="journal article" date="2015" name="PeerJ">
        <title>First genomic representation of candidate bacterial phylum KSB3 points to enhanced environmental sensing as a trigger of wastewater bulking.</title>
        <authorList>
            <person name="Sekiguchi Y."/>
            <person name="Ohashi A."/>
            <person name="Parks D.H."/>
            <person name="Yamauchi T."/>
            <person name="Tyson G.W."/>
            <person name="Hugenholtz P."/>
        </authorList>
    </citation>
    <scope>NUCLEOTIDE SEQUENCE [LARGE SCALE GENOMIC DNA]</scope>
</reference>
<evidence type="ECO:0000256" key="2">
    <source>
        <dbReference type="ARBA" id="ARBA00007639"/>
    </source>
</evidence>
<dbReference type="PANTHER" id="PTHR46847">
    <property type="entry name" value="D-ALLOSE-BINDING PERIPLASMIC PROTEIN-RELATED"/>
    <property type="match status" value="1"/>
</dbReference>
<proteinExistence type="inferred from homology"/>
<evidence type="ECO:0000313" key="6">
    <source>
        <dbReference type="Proteomes" id="UP000030661"/>
    </source>
</evidence>
<dbReference type="GO" id="GO:0030313">
    <property type="term" value="C:cell envelope"/>
    <property type="evidence" value="ECO:0007669"/>
    <property type="project" value="UniProtKB-SubCell"/>
</dbReference>
<dbReference type="InterPro" id="IPR028082">
    <property type="entry name" value="Peripla_BP_I"/>
</dbReference>
<dbReference type="InterPro" id="IPR025997">
    <property type="entry name" value="SBP_2_dom"/>
</dbReference>
<keyword evidence="3" id="KW-0732">Signal</keyword>
<dbReference type="eggNOG" id="COG1879">
    <property type="taxonomic scope" value="Bacteria"/>
</dbReference>
<evidence type="ECO:0000259" key="4">
    <source>
        <dbReference type="Pfam" id="PF13407"/>
    </source>
</evidence>
<dbReference type="SUPFAM" id="SSF53822">
    <property type="entry name" value="Periplasmic binding protein-like I"/>
    <property type="match status" value="1"/>
</dbReference>
<dbReference type="AlphaFoldDB" id="A0A081C0R1"/>
<dbReference type="PANTHER" id="PTHR46847:SF1">
    <property type="entry name" value="D-ALLOSE-BINDING PERIPLASMIC PROTEIN-RELATED"/>
    <property type="match status" value="1"/>
</dbReference>
<feature type="domain" description="Periplasmic binding protein" evidence="4">
    <location>
        <begin position="40"/>
        <end position="265"/>
    </location>
</feature>
<organism evidence="5">
    <name type="scientific">Vecturithrix granuli</name>
    <dbReference type="NCBI Taxonomy" id="1499967"/>
    <lineage>
        <taxon>Bacteria</taxon>
        <taxon>Candidatus Moduliflexota</taxon>
        <taxon>Candidatus Vecturitrichia</taxon>
        <taxon>Candidatus Vecturitrichales</taxon>
        <taxon>Candidatus Vecturitrichaceae</taxon>
        <taxon>Candidatus Vecturithrix</taxon>
    </lineage>
</organism>
<dbReference type="EMBL" id="DF820467">
    <property type="protein sequence ID" value="GAK58166.1"/>
    <property type="molecule type" value="Genomic_DNA"/>
</dbReference>